<name>A0ABQ7JA67_9APIC</name>
<organism evidence="2 3">
    <name type="scientific">Cardiosporidium cionae</name>
    <dbReference type="NCBI Taxonomy" id="476202"/>
    <lineage>
        <taxon>Eukaryota</taxon>
        <taxon>Sar</taxon>
        <taxon>Alveolata</taxon>
        <taxon>Apicomplexa</taxon>
        <taxon>Aconoidasida</taxon>
        <taxon>Nephromycida</taxon>
        <taxon>Cardiosporidium</taxon>
    </lineage>
</organism>
<protein>
    <recommendedName>
        <fullName evidence="1">ELMO domain-containing protein</fullName>
    </recommendedName>
</protein>
<feature type="domain" description="ELMO" evidence="1">
    <location>
        <begin position="131"/>
        <end position="294"/>
    </location>
</feature>
<dbReference type="InterPro" id="IPR050868">
    <property type="entry name" value="ELMO_domain-containing"/>
</dbReference>
<comment type="caution">
    <text evidence="2">The sequence shown here is derived from an EMBL/GenBank/DDBJ whole genome shotgun (WGS) entry which is preliminary data.</text>
</comment>
<proteinExistence type="predicted"/>
<dbReference type="EMBL" id="JADAQX010000275">
    <property type="protein sequence ID" value="KAF8820896.1"/>
    <property type="molecule type" value="Genomic_DNA"/>
</dbReference>
<dbReference type="PANTHER" id="PTHR12771:SF51">
    <property type="entry name" value="LD01482P"/>
    <property type="match status" value="1"/>
</dbReference>
<dbReference type="PANTHER" id="PTHR12771">
    <property type="entry name" value="ENGULFMENT AND CELL MOTILITY"/>
    <property type="match status" value="1"/>
</dbReference>
<evidence type="ECO:0000313" key="3">
    <source>
        <dbReference type="Proteomes" id="UP000823046"/>
    </source>
</evidence>
<reference evidence="2 3" key="1">
    <citation type="journal article" date="2020" name="bioRxiv">
        <title>Metabolic contributions of an alphaproteobacterial endosymbiont in the apicomplexan Cardiosporidium cionae.</title>
        <authorList>
            <person name="Hunter E.S."/>
            <person name="Paight C.J."/>
            <person name="Lane C.E."/>
        </authorList>
    </citation>
    <scope>NUCLEOTIDE SEQUENCE [LARGE SCALE GENOMIC DNA]</scope>
    <source>
        <strain evidence="2">ESH_2018</strain>
    </source>
</reference>
<dbReference type="Proteomes" id="UP000823046">
    <property type="component" value="Unassembled WGS sequence"/>
</dbReference>
<dbReference type="Pfam" id="PF04727">
    <property type="entry name" value="ELMO_CED12"/>
    <property type="match status" value="1"/>
</dbReference>
<dbReference type="PROSITE" id="PS51335">
    <property type="entry name" value="ELMO"/>
    <property type="match status" value="1"/>
</dbReference>
<accession>A0ABQ7JA67</accession>
<keyword evidence="3" id="KW-1185">Reference proteome</keyword>
<dbReference type="InterPro" id="IPR006816">
    <property type="entry name" value="ELMO_dom"/>
</dbReference>
<evidence type="ECO:0000259" key="1">
    <source>
        <dbReference type="PROSITE" id="PS51335"/>
    </source>
</evidence>
<gene>
    <name evidence="2" type="ORF">IE077_002680</name>
</gene>
<evidence type="ECO:0000313" key="2">
    <source>
        <dbReference type="EMBL" id="KAF8820896.1"/>
    </source>
</evidence>
<sequence>MCDIAHLQFWFETLLGCIFGYSPFERLITQASFFDWLLALPTASLLGSSFFIKVERYILLHYPKEAATRALYDGKDTPRKVAKLMASCMKVNTVKYGILLIQIVEEVRQKERAFSIIKKCASVAPRLEEDDDKNKLLEVWKFLTDRPYPPSFSHSSSFPDPMKQETSWADIGFQNPLRDFRGVGQLGLKNLLYFAKIHRLRAREVLEESLQPAMWFPFAATGLNITMWLLEFLRAGQLSCFFYRNSMKPLEIFNAIYCFSFLEFSRFWKISRPADILQFGKISLQFKKRLQIILRDLSKEAPQGEWNLAADTGEQLIEELRWWIDGEIHPHRNRRRLYTVMNV</sequence>